<protein>
    <submittedName>
        <fullName evidence="1">Uncharacterized protein</fullName>
    </submittedName>
</protein>
<sequence>MKFSFGFLFVLLAVCSLFGGISANVCESENQRAASKACQLRCRAKDFEVGKCVEKTCECSQPRESK</sequence>
<dbReference type="VEuPathDB" id="VectorBase:ASTEI06971"/>
<dbReference type="GO" id="GO:0051707">
    <property type="term" value="P:response to other organism"/>
    <property type="evidence" value="ECO:0007669"/>
    <property type="project" value="UniProtKB-ARBA"/>
</dbReference>
<dbReference type="Proteomes" id="UP000076408">
    <property type="component" value="Unassembled WGS sequence"/>
</dbReference>
<proteinExistence type="predicted"/>
<reference evidence="1" key="2">
    <citation type="submission" date="2020-05" db="UniProtKB">
        <authorList>
            <consortium name="EnsemblMetazoa"/>
        </authorList>
    </citation>
    <scope>IDENTIFICATION</scope>
    <source>
        <strain evidence="1">Indian</strain>
    </source>
</reference>
<dbReference type="EnsemblMetazoa" id="ASTEI06971-RA">
    <property type="protein sequence ID" value="ASTEI06971-PA"/>
    <property type="gene ID" value="ASTEI06971"/>
</dbReference>
<dbReference type="InterPro" id="IPR036574">
    <property type="entry name" value="Scorpion_toxin-like_sf"/>
</dbReference>
<organism evidence="1 2">
    <name type="scientific">Anopheles stephensi</name>
    <name type="common">Indo-Pakistan malaria mosquito</name>
    <dbReference type="NCBI Taxonomy" id="30069"/>
    <lineage>
        <taxon>Eukaryota</taxon>
        <taxon>Metazoa</taxon>
        <taxon>Ecdysozoa</taxon>
        <taxon>Arthropoda</taxon>
        <taxon>Hexapoda</taxon>
        <taxon>Insecta</taxon>
        <taxon>Pterygota</taxon>
        <taxon>Neoptera</taxon>
        <taxon>Endopterygota</taxon>
        <taxon>Diptera</taxon>
        <taxon>Nematocera</taxon>
        <taxon>Culicoidea</taxon>
        <taxon>Culicidae</taxon>
        <taxon>Anophelinae</taxon>
        <taxon>Anopheles</taxon>
    </lineage>
</organism>
<evidence type="ECO:0000313" key="1">
    <source>
        <dbReference type="EnsemblMetazoa" id="ASTEI06971-PA"/>
    </source>
</evidence>
<name>A0A182YET5_ANOST</name>
<reference evidence="2" key="1">
    <citation type="journal article" date="2014" name="Genome Biol.">
        <title>Genome analysis of a major urban malaria vector mosquito, Anopheles stephensi.</title>
        <authorList>
            <person name="Jiang X."/>
            <person name="Peery A."/>
            <person name="Hall A.B."/>
            <person name="Sharma A."/>
            <person name="Chen X.G."/>
            <person name="Waterhouse R.M."/>
            <person name="Komissarov A."/>
            <person name="Riehle M.M."/>
            <person name="Shouche Y."/>
            <person name="Sharakhova M.V."/>
            <person name="Lawson D."/>
            <person name="Pakpour N."/>
            <person name="Arensburger P."/>
            <person name="Davidson V.L."/>
            <person name="Eiglmeier K."/>
            <person name="Emrich S."/>
            <person name="George P."/>
            <person name="Kennedy R.C."/>
            <person name="Mane S.P."/>
            <person name="Maslen G."/>
            <person name="Oringanje C."/>
            <person name="Qi Y."/>
            <person name="Settlage R."/>
            <person name="Tojo M."/>
            <person name="Tubio J.M."/>
            <person name="Unger M.F."/>
            <person name="Wang B."/>
            <person name="Vernick K.D."/>
            <person name="Ribeiro J.M."/>
            <person name="James A.A."/>
            <person name="Michel K."/>
            <person name="Riehle M.A."/>
            <person name="Luckhart S."/>
            <person name="Sharakhov I.V."/>
            <person name="Tu Z."/>
        </authorList>
    </citation>
    <scope>NUCLEOTIDE SEQUENCE [LARGE SCALE GENOMIC DNA]</scope>
    <source>
        <strain evidence="2">Indian</strain>
    </source>
</reference>
<accession>A0A182YET5</accession>
<keyword evidence="2" id="KW-1185">Reference proteome</keyword>
<dbReference type="SUPFAM" id="SSF57095">
    <property type="entry name" value="Scorpion toxin-like"/>
    <property type="match status" value="1"/>
</dbReference>
<dbReference type="VEuPathDB" id="VectorBase:ASTE002841"/>
<evidence type="ECO:0000313" key="2">
    <source>
        <dbReference type="Proteomes" id="UP000076408"/>
    </source>
</evidence>
<dbReference type="AlphaFoldDB" id="A0A182YET5"/>